<dbReference type="Proteomes" id="UP000256645">
    <property type="component" value="Unassembled WGS sequence"/>
</dbReference>
<feature type="region of interest" description="Disordered" evidence="2">
    <location>
        <begin position="1"/>
        <end position="20"/>
    </location>
</feature>
<evidence type="ECO:0000313" key="6">
    <source>
        <dbReference type="Proteomes" id="UP000256645"/>
    </source>
</evidence>
<evidence type="ECO:0000256" key="2">
    <source>
        <dbReference type="SAM" id="MobiDB-lite"/>
    </source>
</evidence>
<proteinExistence type="predicted"/>
<dbReference type="SUPFAM" id="SSF52540">
    <property type="entry name" value="P-loop containing nucleoside triphosphate hydrolases"/>
    <property type="match status" value="1"/>
</dbReference>
<dbReference type="InterPro" id="IPR029058">
    <property type="entry name" value="AB_hydrolase_fold"/>
</dbReference>
<name>A0A3D8Q9W6_9HELO</name>
<evidence type="ECO:0000256" key="3">
    <source>
        <dbReference type="SAM" id="Phobius"/>
    </source>
</evidence>
<feature type="region of interest" description="Disordered" evidence="2">
    <location>
        <begin position="620"/>
        <end position="647"/>
    </location>
</feature>
<keyword evidence="1" id="KW-0677">Repeat</keyword>
<accession>A0A3D8Q9W6</accession>
<keyword evidence="3" id="KW-1133">Transmembrane helix</keyword>
<dbReference type="SUPFAM" id="SSF53474">
    <property type="entry name" value="alpha/beta-Hydrolases"/>
    <property type="match status" value="1"/>
</dbReference>
<protein>
    <recommendedName>
        <fullName evidence="4">Nephrocystin 3-like N-terminal domain-containing protein</fullName>
    </recommendedName>
</protein>
<keyword evidence="6" id="KW-1185">Reference proteome</keyword>
<keyword evidence="3" id="KW-0812">Transmembrane</keyword>
<dbReference type="PANTHER" id="PTHR10039:SF5">
    <property type="entry name" value="NACHT DOMAIN-CONTAINING PROTEIN"/>
    <property type="match status" value="1"/>
</dbReference>
<feature type="transmembrane region" description="Helical" evidence="3">
    <location>
        <begin position="1347"/>
        <end position="1364"/>
    </location>
</feature>
<dbReference type="Gene3D" id="3.40.50.300">
    <property type="entry name" value="P-loop containing nucleotide triphosphate hydrolases"/>
    <property type="match status" value="1"/>
</dbReference>
<feature type="transmembrane region" description="Helical" evidence="3">
    <location>
        <begin position="1315"/>
        <end position="1335"/>
    </location>
</feature>
<feature type="domain" description="Nephrocystin 3-like N-terminal" evidence="4">
    <location>
        <begin position="333"/>
        <end position="505"/>
    </location>
</feature>
<gene>
    <name evidence="5" type="ORF">BP6252_13118</name>
</gene>
<organism evidence="5 6">
    <name type="scientific">Coleophoma cylindrospora</name>
    <dbReference type="NCBI Taxonomy" id="1849047"/>
    <lineage>
        <taxon>Eukaryota</taxon>
        <taxon>Fungi</taxon>
        <taxon>Dikarya</taxon>
        <taxon>Ascomycota</taxon>
        <taxon>Pezizomycotina</taxon>
        <taxon>Leotiomycetes</taxon>
        <taxon>Helotiales</taxon>
        <taxon>Dermateaceae</taxon>
        <taxon>Coleophoma</taxon>
    </lineage>
</organism>
<evidence type="ECO:0000259" key="4">
    <source>
        <dbReference type="Pfam" id="PF24883"/>
    </source>
</evidence>
<dbReference type="InterPro" id="IPR056884">
    <property type="entry name" value="NPHP3-like_N"/>
</dbReference>
<comment type="caution">
    <text evidence="5">The sequence shown here is derived from an EMBL/GenBank/DDBJ whole genome shotgun (WGS) entry which is preliminary data.</text>
</comment>
<feature type="compositionally biased region" description="Acidic residues" evidence="2">
    <location>
        <begin position="856"/>
        <end position="865"/>
    </location>
</feature>
<dbReference type="EMBL" id="PDLM01000017">
    <property type="protein sequence ID" value="RDW58642.1"/>
    <property type="molecule type" value="Genomic_DNA"/>
</dbReference>
<sequence length="1383" mass="157753">MSSSPGGRRDDLPRLYPVYPPNNSTENTNLDIVAVHGLETWSPRTWVGQKGYGTPNAGKEVNWLSDPDMLHENIPCAKIWVYDYNSNYSRDASETRLKDVGGFFLKSLMAEEIGKRPLVFIGSCFGGIVIVQALVEAYHDKENTYLSFLQSILGVVFLGTPLRIHWTRPAERENFVHGILGETTSSQTILNEIENLSPTHEYLVDEFEDMARHLNYEIRCFFETMKTKVIRSVFRSGPLSHLNIPGSNDGLIVTRSSATLHGYPKIAMDAPHVMMNKFTGPDELRFKVLVQEIKTIAEVTRRHQFDEQEAKILSSLFSDYEAGKDTNPDQVPGTCLWFTDHPNFISWRDETSETEAKLLWVTADPGCGKSVLAKTLIDKSLLSTEIIHLTTCYFFFKKEDASRNRGIHALRSILHQLFMQRPELIEFAKSDYKTKGETLFSSLTSLWGILQSCATSLKIGKIICVIDALDECLESDRYLLIKLLRELDAPQRRTKKSLKVVVTCRPYHDIVGAFNDSNYGNRSIRLRGEKETEKIREDIDTVIEHEIPRIASCQNFQLDLEAQDSLIKHLKDMKHHSYLWLPLILDELWKMPEYSTPELRDLLRCIPVDTVSVTSVDDDYSQTIPDAESDTVSAELSSTSSSEESRTTASSFSTAIVPINKEDSERSFPSTFYEYTIPAIQDSLDQDSDIQSVLSINEDISSMAGSDSNLGAFHEAAANYLVKNFTDDGEILALYQEAMQKLDEARFVRNHRRLLKVYFLDLQSEEQSPSQNLAIRFLRRRSERTLISTKIRRILMPSDNTVREKINVLLDKEKDTLLLLNRHLEQADSTVCSPGNIEASSIQGVESDNLDTASETTEDSDDEIGNDNHEGVDEADDFVKLKSAADFLITGRPFDCYKANLRKFLNPGSKLDSVELPGAISFHSVEKLQRGIASLVVVILLLVVMLDATRIRLWYYLWNSNSFLYGNVAGPPNAIFGTQQEDIPSSGCNENISSTYSIFRFIKFSVYAFCNIRLIFLSSELPPHTTRIRWTCNCGHQSYDDFISERRVVETIANRLFRSGIKVQIVSRRQSGIVTLSLLLRNICCKRRPGAYRKPSQPSQYVSGDLQAIWGPGAIEHNVRQELLDNRQDNADTELQSLSREPAQERQRRGQDDVRYLHLCLNMGFNPPCMQHFTIDLKSPLTEIVNCDQQLFREIKKRHLEARRRRISVFIKLEGIYFVEYRLFPRTLVGGLKENKVPTDKSEYDFKEIRDLKDGDSPIPPNLMLHFYNEPENMIDDKLCLDAFPKRKLEPLYWRRGHSNVGYGIYLKEELNEMLFALIRCSIACSVGLVGWVVFLVRHDLEKNYPWAAVLWISGIGVFATEVLKEWLKARFESVTKTKSNTE</sequence>
<dbReference type="OrthoDB" id="194358at2759"/>
<dbReference type="Pfam" id="PF24883">
    <property type="entry name" value="NPHP3_N"/>
    <property type="match status" value="1"/>
</dbReference>
<feature type="compositionally biased region" description="Low complexity" evidence="2">
    <location>
        <begin position="630"/>
        <end position="647"/>
    </location>
</feature>
<evidence type="ECO:0000313" key="5">
    <source>
        <dbReference type="EMBL" id="RDW58642.1"/>
    </source>
</evidence>
<feature type="region of interest" description="Disordered" evidence="2">
    <location>
        <begin position="843"/>
        <end position="871"/>
    </location>
</feature>
<dbReference type="PANTHER" id="PTHR10039">
    <property type="entry name" value="AMELOGENIN"/>
    <property type="match status" value="1"/>
</dbReference>
<keyword evidence="3" id="KW-0472">Membrane</keyword>
<dbReference type="InterPro" id="IPR027417">
    <property type="entry name" value="P-loop_NTPase"/>
</dbReference>
<evidence type="ECO:0000256" key="1">
    <source>
        <dbReference type="ARBA" id="ARBA00022737"/>
    </source>
</evidence>
<reference evidence="5 6" key="1">
    <citation type="journal article" date="2018" name="IMA Fungus">
        <title>IMA Genome-F 9: Draft genome sequence of Annulohypoxylon stygium, Aspergillus mulundensis, Berkeleyomyces basicola (syn. Thielaviopsis basicola), Ceratocystis smalleyi, two Cercospora beticola strains, Coleophoma cylindrospora, Fusarium fracticaudum, Phialophora cf. hyalina, and Morchella septimelata.</title>
        <authorList>
            <person name="Wingfield B.D."/>
            <person name="Bills G.F."/>
            <person name="Dong Y."/>
            <person name="Huang W."/>
            <person name="Nel W.J."/>
            <person name="Swalarsk-Parry B.S."/>
            <person name="Vaghefi N."/>
            <person name="Wilken P.M."/>
            <person name="An Z."/>
            <person name="de Beer Z.W."/>
            <person name="De Vos L."/>
            <person name="Chen L."/>
            <person name="Duong T.A."/>
            <person name="Gao Y."/>
            <person name="Hammerbacher A."/>
            <person name="Kikkert J.R."/>
            <person name="Li Y."/>
            <person name="Li H."/>
            <person name="Li K."/>
            <person name="Li Q."/>
            <person name="Liu X."/>
            <person name="Ma X."/>
            <person name="Naidoo K."/>
            <person name="Pethybridge S.J."/>
            <person name="Sun J."/>
            <person name="Steenkamp E.T."/>
            <person name="van der Nest M.A."/>
            <person name="van Wyk S."/>
            <person name="Wingfield M.J."/>
            <person name="Xiong C."/>
            <person name="Yue Q."/>
            <person name="Zhang X."/>
        </authorList>
    </citation>
    <scope>NUCLEOTIDE SEQUENCE [LARGE SCALE GENOMIC DNA]</scope>
    <source>
        <strain evidence="5 6">BP6252</strain>
    </source>
</reference>